<dbReference type="PROSITE" id="PS51194">
    <property type="entry name" value="HELICASE_CTER"/>
    <property type="match status" value="1"/>
</dbReference>
<dbReference type="FunFam" id="1.10.1520.10:FF:000032">
    <property type="entry name" value="Dicer-like protein 2"/>
    <property type="match status" value="1"/>
</dbReference>
<dbReference type="STRING" id="1388766.A0A017SM45"/>
<dbReference type="EMBL" id="KK088414">
    <property type="protein sequence ID" value="EYE98007.1"/>
    <property type="molecule type" value="Genomic_DNA"/>
</dbReference>
<dbReference type="Pfam" id="PF00271">
    <property type="entry name" value="Helicase_C"/>
    <property type="match status" value="1"/>
</dbReference>
<dbReference type="GO" id="GO:0005737">
    <property type="term" value="C:cytoplasm"/>
    <property type="evidence" value="ECO:0007669"/>
    <property type="project" value="TreeGrafter"/>
</dbReference>
<dbReference type="GO" id="GO:0050688">
    <property type="term" value="P:regulation of defense response to virus"/>
    <property type="evidence" value="ECO:0007669"/>
    <property type="project" value="UniProtKB-KW"/>
</dbReference>
<evidence type="ECO:0000256" key="15">
    <source>
        <dbReference type="PROSITE-ProRule" id="PRU00657"/>
    </source>
</evidence>
<dbReference type="GO" id="GO:0005524">
    <property type="term" value="F:ATP binding"/>
    <property type="evidence" value="ECO:0007669"/>
    <property type="project" value="UniProtKB-KW"/>
</dbReference>
<evidence type="ECO:0000256" key="13">
    <source>
        <dbReference type="ARBA" id="ARBA00023211"/>
    </source>
</evidence>
<sequence>MDGYVARGYQLEMLDQSLKENIILVMDTGSGKTHVASMRITAELARCSSEKIVWFLTPTVALAAQQKEAIALHIPAINIRLLIGDDGVDRWSEQRIWDAALCDMSVVVSTHAVLADALAHGFVRMEKLALIVFDEAHHCVKNHPGNRIMRDFYHPTKKSRGLQAVPHILGLTASPIMKSKVADIRKIEENLDAVSRTPQLQRQELMKYVHRPNLSQLAYPAIFADAIHPEDVASLQVLFQLLPDRNEGPCSDFTGALISLIGAKAQDQMTRFFIRAMKIYYTLGAWAADFFIIETTRRIVGQVKSNVNSLWVDQVKVGLAERLEALLHTSRIPLSAPGAVSGKVERLLSFLQNEDHGNFFGIVFVKERAASYVLAELVAQHPATRDVFRCASCMSSTNRSKKHDIFNVLDPDTVDETLLQFREGGKNLIVATDVLEEGIDLTACHLVVCFDHPSNLKSFIQRRGRARQQQSTFAIMIADDDMSDAVTRWQELEEEMIRLYQDDKRTLQQLEQLENLPEDVAFQLRLRTGALLTANTAVSHLYHFCTTLQSKELVDLRPRFKVEKEPKTGRFRATVILPSSLDPTLRVAQGLLWWLTERAAKKDAAFQAYTAMHRAKLVNDNFLPLTRNQILAQAAEGHEEILDRPKLANFDSYDPWKEMSGTHLGTDVHRSRIFIKHNGIPRPDLGVAMITPVKIPEVEPLTLYWDSQTTFEISLEKSEVVSVSPLDLKLMRETTHTLLNSARTKRPEEDDKKCYAVLITPDVPAETASLEKWLGTNRGTHNCLTWYNEKSSAAPPGIIRSHVVYNRPHQFVRWILPENGSELLAQVRPFKRNWDVLHQNSSLSAVPNSNDKESEAKDTQIQARACTSDRLPWEMGRVSILLPQLMHGLQRNLVAARLRETLLRDIPGMTIRTVAEAITCPSVQWTNNYQRLEFLGDAVLKYAVCIQLFHDNPLWPEGYLTQRKSHVVSNASLTDAAMRAGLEKYLFAKALIARKWTVPTLTTAESLPAPPEKELSSKMAADALEALIGAAYVDGGMALAWSMIHLFLPNVVRNTPPSIGSSPDHNLSPIPIAPPHLDDNIDQLVGYHFTDRSLIWEALTHPSWQRDLSTASYQRLEFLGDALLDLIINRRIFAHTPAMSESTMTHVKAALVNAHFLAFLCMEHNLETGVRSIQQSPQTGTFDTTITKNTLELWKFMRFDNPDFLTTQRAFLQRHANLRDTIKHQLECGDEFPWGLLTKLRAEKCYSDIIESIIGAIFIDTHGDIDECEKFLHHIGMMKHLGRVLVDNVIVEHPRTRLYTMVGSRKVEYNDVPGKGNVKDVGFGVRVTLDGEELATVLGCFSKDEAVASGAEMAVERLREILSTLNEG</sequence>
<comment type="cofactor">
    <cofactor evidence="1">
        <name>Mn(2+)</name>
        <dbReference type="ChEBI" id="CHEBI:29035"/>
    </cofactor>
</comment>
<dbReference type="InterPro" id="IPR014001">
    <property type="entry name" value="Helicase_ATP-bd"/>
</dbReference>
<dbReference type="GO" id="GO:0004525">
    <property type="term" value="F:ribonuclease III activity"/>
    <property type="evidence" value="ECO:0007669"/>
    <property type="project" value="InterPro"/>
</dbReference>
<dbReference type="InterPro" id="IPR038248">
    <property type="entry name" value="Dicer_dimer_sf"/>
</dbReference>
<keyword evidence="8" id="KW-0347">Helicase</keyword>
<dbReference type="RefSeq" id="XP_040641695.1">
    <property type="nucleotide sequence ID" value="XM_040781048.1"/>
</dbReference>
<evidence type="ECO:0000259" key="18">
    <source>
        <dbReference type="PROSITE" id="PS51194"/>
    </source>
</evidence>
<dbReference type="GO" id="GO:0051607">
    <property type="term" value="P:defense response to virus"/>
    <property type="evidence" value="ECO:0007669"/>
    <property type="project" value="UniProtKB-KW"/>
</dbReference>
<keyword evidence="21" id="KW-1185">Reference proteome</keyword>
<dbReference type="SMART" id="SM00490">
    <property type="entry name" value="HELICc"/>
    <property type="match status" value="1"/>
</dbReference>
<dbReference type="GO" id="GO:0030422">
    <property type="term" value="P:siRNA processing"/>
    <property type="evidence" value="ECO:0007669"/>
    <property type="project" value="TreeGrafter"/>
</dbReference>
<dbReference type="PROSITE" id="PS00517">
    <property type="entry name" value="RNASE_3_1"/>
    <property type="match status" value="2"/>
</dbReference>
<dbReference type="HOGENOM" id="CLU_000907_4_6_1"/>
<keyword evidence="10" id="KW-0460">Magnesium</keyword>
<keyword evidence="11 15" id="KW-0694">RNA-binding</keyword>
<protein>
    <recommendedName>
        <fullName evidence="22">Dicer-like protein 2</fullName>
    </recommendedName>
</protein>
<feature type="domain" description="RNase III" evidence="16">
    <location>
        <begin position="1078"/>
        <end position="1262"/>
    </location>
</feature>
<evidence type="ECO:0000256" key="10">
    <source>
        <dbReference type="ARBA" id="ARBA00022842"/>
    </source>
</evidence>
<dbReference type="SMART" id="SM00487">
    <property type="entry name" value="DEXDc"/>
    <property type="match status" value="1"/>
</dbReference>
<dbReference type="Pfam" id="PF00636">
    <property type="entry name" value="Ribonuclease_3"/>
    <property type="match status" value="2"/>
</dbReference>
<dbReference type="GeneID" id="63696172"/>
<dbReference type="Gene3D" id="3.30.160.380">
    <property type="entry name" value="Dicer dimerisation domain"/>
    <property type="match status" value="1"/>
</dbReference>
<dbReference type="InterPro" id="IPR036389">
    <property type="entry name" value="RNase_III_sf"/>
</dbReference>
<dbReference type="GO" id="GO:0005634">
    <property type="term" value="C:nucleus"/>
    <property type="evidence" value="ECO:0007669"/>
    <property type="project" value="TreeGrafter"/>
</dbReference>
<keyword evidence="3" id="KW-0930">Antiviral protein</keyword>
<dbReference type="InterPro" id="IPR000999">
    <property type="entry name" value="RNase_III_dom"/>
</dbReference>
<accession>A0A017SM45</accession>
<evidence type="ECO:0000256" key="4">
    <source>
        <dbReference type="ARBA" id="ARBA00022723"/>
    </source>
</evidence>
<dbReference type="PANTHER" id="PTHR14950:SF37">
    <property type="entry name" value="ENDORIBONUCLEASE DICER"/>
    <property type="match status" value="1"/>
</dbReference>
<keyword evidence="9" id="KW-0067">ATP-binding</keyword>
<dbReference type="OrthoDB" id="416741at2759"/>
<comment type="similarity">
    <text evidence="15">Belongs to the helicase family. Dicer subfamily.</text>
</comment>
<dbReference type="SUPFAM" id="SSF54768">
    <property type="entry name" value="dsRNA-binding domain-like"/>
    <property type="match status" value="1"/>
</dbReference>
<dbReference type="Gene3D" id="1.10.1520.10">
    <property type="entry name" value="Ribonuclease III domain"/>
    <property type="match status" value="2"/>
</dbReference>
<evidence type="ECO:0000256" key="6">
    <source>
        <dbReference type="ARBA" id="ARBA00022741"/>
    </source>
</evidence>
<dbReference type="Pfam" id="PF00270">
    <property type="entry name" value="DEAD"/>
    <property type="match status" value="1"/>
</dbReference>
<dbReference type="InterPro" id="IPR005034">
    <property type="entry name" value="Dicer_dimerisation"/>
</dbReference>
<dbReference type="InterPro" id="IPR001650">
    <property type="entry name" value="Helicase_C-like"/>
</dbReference>
<feature type="domain" description="Helicase ATP-binding" evidence="17">
    <location>
        <begin position="13"/>
        <end position="193"/>
    </location>
</feature>
<keyword evidence="12" id="KW-0051">Antiviral defense</keyword>
<evidence type="ECO:0000256" key="7">
    <source>
        <dbReference type="ARBA" id="ARBA00022801"/>
    </source>
</evidence>
<evidence type="ECO:0000256" key="9">
    <source>
        <dbReference type="ARBA" id="ARBA00022840"/>
    </source>
</evidence>
<keyword evidence="4" id="KW-0479">Metal-binding</keyword>
<dbReference type="InterPro" id="IPR011545">
    <property type="entry name" value="DEAD/DEAH_box_helicase_dom"/>
</dbReference>
<dbReference type="SUPFAM" id="SSF69065">
    <property type="entry name" value="RNase III domain-like"/>
    <property type="match status" value="2"/>
</dbReference>
<evidence type="ECO:0000256" key="3">
    <source>
        <dbReference type="ARBA" id="ARBA00022721"/>
    </source>
</evidence>
<dbReference type="CDD" id="cd00593">
    <property type="entry name" value="RIBOc"/>
    <property type="match status" value="2"/>
</dbReference>
<dbReference type="Pfam" id="PF03368">
    <property type="entry name" value="Dicer_dimer"/>
    <property type="match status" value="1"/>
</dbReference>
<organism evidence="20 21">
    <name type="scientific">Aspergillus ruber (strain CBS 135680)</name>
    <dbReference type="NCBI Taxonomy" id="1388766"/>
    <lineage>
        <taxon>Eukaryota</taxon>
        <taxon>Fungi</taxon>
        <taxon>Dikarya</taxon>
        <taxon>Ascomycota</taxon>
        <taxon>Pezizomycotina</taxon>
        <taxon>Eurotiomycetes</taxon>
        <taxon>Eurotiomycetidae</taxon>
        <taxon>Eurotiales</taxon>
        <taxon>Aspergillaceae</taxon>
        <taxon>Aspergillus</taxon>
        <taxon>Aspergillus subgen. Aspergillus</taxon>
    </lineage>
</organism>
<evidence type="ECO:0000313" key="20">
    <source>
        <dbReference type="EMBL" id="EYE98007.1"/>
    </source>
</evidence>
<evidence type="ECO:0000259" key="16">
    <source>
        <dbReference type="PROSITE" id="PS50142"/>
    </source>
</evidence>
<dbReference type="PANTHER" id="PTHR14950">
    <property type="entry name" value="DICER-RELATED"/>
    <property type="match status" value="1"/>
</dbReference>
<evidence type="ECO:0000256" key="5">
    <source>
        <dbReference type="ARBA" id="ARBA00022737"/>
    </source>
</evidence>
<dbReference type="CDD" id="cd18034">
    <property type="entry name" value="DEXHc_dicer"/>
    <property type="match status" value="1"/>
</dbReference>
<keyword evidence="7" id="KW-0378">Hydrolase</keyword>
<dbReference type="InterPro" id="IPR027417">
    <property type="entry name" value="P-loop_NTPase"/>
</dbReference>
<evidence type="ECO:0000259" key="17">
    <source>
        <dbReference type="PROSITE" id="PS51192"/>
    </source>
</evidence>
<evidence type="ECO:0000256" key="1">
    <source>
        <dbReference type="ARBA" id="ARBA00001936"/>
    </source>
</evidence>
<feature type="domain" description="RNase III" evidence="16">
    <location>
        <begin position="895"/>
        <end position="1036"/>
    </location>
</feature>
<gene>
    <name evidence="20" type="ORF">EURHEDRAFT_409311</name>
</gene>
<evidence type="ECO:0000313" key="21">
    <source>
        <dbReference type="Proteomes" id="UP000019804"/>
    </source>
</evidence>
<reference evidence="21" key="1">
    <citation type="journal article" date="2014" name="Nat. Commun.">
        <title>Genomic adaptations of the halophilic Dead Sea filamentous fungus Eurotium rubrum.</title>
        <authorList>
            <person name="Kis-Papo T."/>
            <person name="Weig A.R."/>
            <person name="Riley R."/>
            <person name="Persoh D."/>
            <person name="Salamov A."/>
            <person name="Sun H."/>
            <person name="Lipzen A."/>
            <person name="Wasser S.P."/>
            <person name="Rambold G."/>
            <person name="Grigoriev I.V."/>
            <person name="Nevo E."/>
        </authorList>
    </citation>
    <scope>NUCLEOTIDE SEQUENCE [LARGE SCALE GENOMIC DNA]</scope>
    <source>
        <strain evidence="21">CBS 135680</strain>
    </source>
</reference>
<keyword evidence="6" id="KW-0547">Nucleotide-binding</keyword>
<dbReference type="PROSITE" id="PS50142">
    <property type="entry name" value="RNASE_3_2"/>
    <property type="match status" value="2"/>
</dbReference>
<feature type="domain" description="Dicer dsRNA-binding fold" evidence="19">
    <location>
        <begin position="537"/>
        <end position="632"/>
    </location>
</feature>
<evidence type="ECO:0000256" key="14">
    <source>
        <dbReference type="ARBA" id="ARBA00025403"/>
    </source>
</evidence>
<name>A0A017SM45_ASPRC</name>
<evidence type="ECO:0000256" key="8">
    <source>
        <dbReference type="ARBA" id="ARBA00022806"/>
    </source>
</evidence>
<dbReference type="GO" id="GO:0003723">
    <property type="term" value="F:RNA binding"/>
    <property type="evidence" value="ECO:0007669"/>
    <property type="project" value="UniProtKB-UniRule"/>
</dbReference>
<proteinExistence type="inferred from homology"/>
<dbReference type="SUPFAM" id="SSF52540">
    <property type="entry name" value="P-loop containing nucleoside triphosphate hydrolases"/>
    <property type="match status" value="1"/>
</dbReference>
<evidence type="ECO:0000259" key="19">
    <source>
        <dbReference type="PROSITE" id="PS51327"/>
    </source>
</evidence>
<comment type="cofactor">
    <cofactor evidence="2">
        <name>Mg(2+)</name>
        <dbReference type="ChEBI" id="CHEBI:18420"/>
    </cofactor>
</comment>
<comment type="function">
    <text evidence="14">Dicer-like endonuclease involved in cleaving double-stranded RNA in the RNA interference (RNAi) pathway. Produces 21 to 25 bp dsRNAs (siRNAs) which target the selective destruction of homologous RNAs leading to sequence-specific suppression of gene expression, called post-transcriptional gene silencing (PTGS). Part of a broad host defense response against viral infection and transposons.</text>
</comment>
<dbReference type="PROSITE" id="PS51192">
    <property type="entry name" value="HELICASE_ATP_BIND_1"/>
    <property type="match status" value="1"/>
</dbReference>
<evidence type="ECO:0008006" key="22">
    <source>
        <dbReference type="Google" id="ProtNLM"/>
    </source>
</evidence>
<dbReference type="GO" id="GO:0046872">
    <property type="term" value="F:metal ion binding"/>
    <property type="evidence" value="ECO:0007669"/>
    <property type="project" value="UniProtKB-KW"/>
</dbReference>
<evidence type="ECO:0000256" key="11">
    <source>
        <dbReference type="ARBA" id="ARBA00022884"/>
    </source>
</evidence>
<dbReference type="Gene3D" id="3.40.50.300">
    <property type="entry name" value="P-loop containing nucleotide triphosphate hydrolases"/>
    <property type="match status" value="2"/>
</dbReference>
<dbReference type="GO" id="GO:0004386">
    <property type="term" value="F:helicase activity"/>
    <property type="evidence" value="ECO:0007669"/>
    <property type="project" value="UniProtKB-KW"/>
</dbReference>
<feature type="domain" description="Helicase C-terminal" evidence="18">
    <location>
        <begin position="343"/>
        <end position="514"/>
    </location>
</feature>
<evidence type="ECO:0000256" key="12">
    <source>
        <dbReference type="ARBA" id="ARBA00023118"/>
    </source>
</evidence>
<dbReference type="Proteomes" id="UP000019804">
    <property type="component" value="Unassembled WGS sequence"/>
</dbReference>
<dbReference type="SMART" id="SM00535">
    <property type="entry name" value="RIBOc"/>
    <property type="match status" value="2"/>
</dbReference>
<keyword evidence="13" id="KW-0464">Manganese</keyword>
<evidence type="ECO:0000256" key="2">
    <source>
        <dbReference type="ARBA" id="ARBA00001946"/>
    </source>
</evidence>
<keyword evidence="5" id="KW-0677">Repeat</keyword>
<dbReference type="PROSITE" id="PS51327">
    <property type="entry name" value="DICER_DSRBF"/>
    <property type="match status" value="1"/>
</dbReference>